<dbReference type="PIRSF" id="PIRSF500175">
    <property type="entry name" value="Glu_ADT_D"/>
    <property type="match status" value="1"/>
</dbReference>
<evidence type="ECO:0000256" key="8">
    <source>
        <dbReference type="RuleBase" id="RU004457"/>
    </source>
</evidence>
<keyword evidence="3 5" id="KW-0067">ATP-binding</keyword>
<keyword evidence="13" id="KW-1185">Reference proteome</keyword>
<evidence type="ECO:0000256" key="2">
    <source>
        <dbReference type="ARBA" id="ARBA00022741"/>
    </source>
</evidence>
<dbReference type="InterPro" id="IPR040919">
    <property type="entry name" value="Asparaginase_C"/>
</dbReference>
<dbReference type="InterPro" id="IPR006033">
    <property type="entry name" value="AsnA_fam"/>
</dbReference>
<dbReference type="PROSITE" id="PS51732">
    <property type="entry name" value="ASN_GLN_ASE_3"/>
    <property type="match status" value="1"/>
</dbReference>
<dbReference type="PROSITE" id="PS00144">
    <property type="entry name" value="ASN_GLN_ASE_1"/>
    <property type="match status" value="1"/>
</dbReference>
<dbReference type="EC" id="6.3.5.-" evidence="5 8"/>
<dbReference type="InterPro" id="IPR011878">
    <property type="entry name" value="GatD"/>
</dbReference>
<dbReference type="GeneID" id="56066495"/>
<dbReference type="GO" id="GO:0004067">
    <property type="term" value="F:asparaginase activity"/>
    <property type="evidence" value="ECO:0007669"/>
    <property type="project" value="UniProtKB-UniRule"/>
</dbReference>
<feature type="domain" description="L-asparaginase N-terminal" evidence="9">
    <location>
        <begin position="94"/>
        <end position="285"/>
    </location>
</feature>
<keyword evidence="2 5" id="KW-0547">Nucleotide-binding</keyword>
<dbReference type="PANTHER" id="PTHR11707:SF28">
    <property type="entry name" value="60 KDA LYSOPHOSPHOLIPASE"/>
    <property type="match status" value="1"/>
</dbReference>
<dbReference type="GO" id="GO:0006412">
    <property type="term" value="P:translation"/>
    <property type="evidence" value="ECO:0007669"/>
    <property type="project" value="UniProtKB-UniRule"/>
</dbReference>
<dbReference type="RefSeq" id="WP_179371791.1">
    <property type="nucleotide sequence ID" value="NZ_CP026995.1"/>
</dbReference>
<sequence>MSEYRGYEGNSLEFLKANKIAVGDSVKIIADIAYSGIIMPRYEHSDDKHIVLKLKNGYNVGLEIAEIKNIEKNQDTEKIIEKSERIEKIEGLPKILLLSTGGTIASKVDYRTGSVTPVLTAEELNASVPELAKIANIDAEVIFSEYSENIQPEHWLQIAKKINEYSKSDYAGIIIAHGTDTMHYTSSFLSFALAGFSIPIVLVGSQRSSDRASSDAALNLIGATKFITTSNTKGVYVVMHHDENDETIACHIGTRVRKNHTSKRGAFQTIGDNPAFIIAENQIQKNIKEDFFKINEFYPRINLDTKVVLVKYHPGYDPGLLEKIIEMGYKGIIFEGTGLGHIGRTMYDSVKKANEKGIFLGMTSQCIDGRVRMTVYESGRDLLNLGIIPLENMIPEVALVKTMWAIGNSRNIEEIKKIMLRNIASEISN</sequence>
<evidence type="ECO:0000256" key="6">
    <source>
        <dbReference type="PROSITE-ProRule" id="PRU10099"/>
    </source>
</evidence>
<feature type="domain" description="Asparaginase/glutaminase C-terminal" evidence="10">
    <location>
        <begin position="306"/>
        <end position="419"/>
    </location>
</feature>
<evidence type="ECO:0000313" key="13">
    <source>
        <dbReference type="Proteomes" id="UP000509478"/>
    </source>
</evidence>
<comment type="similarity">
    <text evidence="5 8">Belongs to the asparaginase 1 family. GatD subfamily.</text>
</comment>
<dbReference type="Pfam" id="PF18195">
    <property type="entry name" value="GatD_N"/>
    <property type="match status" value="1"/>
</dbReference>
<dbReference type="Pfam" id="PF00710">
    <property type="entry name" value="Asparaginase"/>
    <property type="match status" value="1"/>
</dbReference>
<dbReference type="InterPro" id="IPR020827">
    <property type="entry name" value="Asparaginase/glutaminase_AS1"/>
</dbReference>
<dbReference type="NCBIfam" id="TIGR00519">
    <property type="entry name" value="asnASE_I"/>
    <property type="match status" value="1"/>
</dbReference>
<comment type="function">
    <text evidence="5 8">Allows the formation of correctly charged Gln-tRNA(Gln) through the transamidation of misacylated Glu-tRNA(Gln) in organisms which lack glutaminyl-tRNA synthetase. The reaction takes place in the presence of glutamine and ATP through an activated gamma-phospho-Glu-tRNA(Gln). The GatDE system is specific for glutamate and does not act on aspartate.</text>
</comment>
<dbReference type="Proteomes" id="UP000509478">
    <property type="component" value="Chromosome"/>
</dbReference>
<dbReference type="GO" id="GO:0006450">
    <property type="term" value="P:regulation of translational fidelity"/>
    <property type="evidence" value="ECO:0007669"/>
    <property type="project" value="InterPro"/>
</dbReference>
<dbReference type="NCBIfam" id="NF003217">
    <property type="entry name" value="PRK04183.1"/>
    <property type="match status" value="1"/>
</dbReference>
<evidence type="ECO:0000256" key="4">
    <source>
        <dbReference type="ARBA" id="ARBA00022917"/>
    </source>
</evidence>
<dbReference type="InterPro" id="IPR006034">
    <property type="entry name" value="Asparaginase/glutaminase-like"/>
</dbReference>
<feature type="active site" evidence="5">
    <location>
        <position position="258"/>
    </location>
</feature>
<evidence type="ECO:0000256" key="7">
    <source>
        <dbReference type="PROSITE-ProRule" id="PRU10100"/>
    </source>
</evidence>
<dbReference type="EMBL" id="CP026995">
    <property type="protein sequence ID" value="QLH05733.1"/>
    <property type="molecule type" value="Genomic_DNA"/>
</dbReference>
<evidence type="ECO:0000256" key="5">
    <source>
        <dbReference type="HAMAP-Rule" id="MF_00586"/>
    </source>
</evidence>
<feature type="domain" description="GatD N-terminal" evidence="11">
    <location>
        <begin position="20"/>
        <end position="71"/>
    </location>
</feature>
<gene>
    <name evidence="5" type="primary">gatD</name>
    <name evidence="12" type="ORF">C5F50_00510</name>
</gene>
<dbReference type="PRINTS" id="PR00139">
    <property type="entry name" value="ASNGLNASE"/>
</dbReference>
<dbReference type="InterPro" id="IPR027473">
    <property type="entry name" value="L-asparaginase_C"/>
</dbReference>
<dbReference type="InterPro" id="IPR036152">
    <property type="entry name" value="Asp/glu_Ase-like_sf"/>
</dbReference>
<dbReference type="PANTHER" id="PTHR11707">
    <property type="entry name" value="L-ASPARAGINASE"/>
    <property type="match status" value="1"/>
</dbReference>
<dbReference type="Gene3D" id="3.40.50.1170">
    <property type="entry name" value="L-asparaginase, N-terminal domain"/>
    <property type="match status" value="1"/>
</dbReference>
<keyword evidence="4 5" id="KW-0648">Protein biosynthesis</keyword>
<dbReference type="GO" id="GO:0016740">
    <property type="term" value="F:transferase activity"/>
    <property type="evidence" value="ECO:0007669"/>
    <property type="project" value="UniProtKB-KW"/>
</dbReference>
<dbReference type="AlphaFoldDB" id="A0A7D5M3H0"/>
<protein>
    <recommendedName>
        <fullName evidence="5 8">Glutamyl-tRNA(Gln) amidotransferase subunit D</fullName>
        <shortName evidence="5">Glu-ADT subunit D</shortName>
        <ecNumber evidence="5 8">6.3.5.-</ecNumber>
    </recommendedName>
</protein>
<dbReference type="SMART" id="SM00870">
    <property type="entry name" value="Asparaginase"/>
    <property type="match status" value="1"/>
</dbReference>
<dbReference type="Gene3D" id="3.40.50.40">
    <property type="match status" value="1"/>
</dbReference>
<dbReference type="InterPro" id="IPR037152">
    <property type="entry name" value="L-asparaginase_N_sf"/>
</dbReference>
<evidence type="ECO:0000259" key="10">
    <source>
        <dbReference type="Pfam" id="PF17763"/>
    </source>
</evidence>
<dbReference type="PIRSF" id="PIRSF001220">
    <property type="entry name" value="L-ASNase_gatD"/>
    <property type="match status" value="1"/>
</dbReference>
<dbReference type="InterPro" id="IPR027474">
    <property type="entry name" value="L-asparaginase_N"/>
</dbReference>
<feature type="active site" evidence="5">
    <location>
        <position position="180"/>
    </location>
</feature>
<comment type="subunit">
    <text evidence="5 8">Heterodimer of GatD and GatE.</text>
</comment>
<accession>A0A7D5M3H0</accession>
<dbReference type="GO" id="GO:0006520">
    <property type="term" value="P:amino acid metabolic process"/>
    <property type="evidence" value="ECO:0007669"/>
    <property type="project" value="InterPro"/>
</dbReference>
<dbReference type="GO" id="GO:0005524">
    <property type="term" value="F:ATP binding"/>
    <property type="evidence" value="ECO:0007669"/>
    <property type="project" value="UniProtKB-KW"/>
</dbReference>
<dbReference type="Gene3D" id="2.30.30.520">
    <property type="match status" value="1"/>
</dbReference>
<dbReference type="OrthoDB" id="371959at2157"/>
<evidence type="ECO:0000256" key="1">
    <source>
        <dbReference type="ARBA" id="ARBA00022598"/>
    </source>
</evidence>
<feature type="active site" evidence="5 7">
    <location>
        <position position="179"/>
    </location>
</feature>
<keyword evidence="12" id="KW-0808">Transferase</keyword>
<dbReference type="KEGG" id="nue:C5F50_00510"/>
<dbReference type="Pfam" id="PF17763">
    <property type="entry name" value="Asparaginase_C"/>
    <property type="match status" value="1"/>
</dbReference>
<organism evidence="12 13">
    <name type="scientific">Nitrosopumilus ureiphilus</name>
    <dbReference type="NCBI Taxonomy" id="1470067"/>
    <lineage>
        <taxon>Archaea</taxon>
        <taxon>Nitrososphaerota</taxon>
        <taxon>Nitrososphaeria</taxon>
        <taxon>Nitrosopumilales</taxon>
        <taxon>Nitrosopumilaceae</taxon>
        <taxon>Nitrosopumilus</taxon>
    </lineage>
</organism>
<dbReference type="HAMAP" id="MF_00586">
    <property type="entry name" value="GatD"/>
    <property type="match status" value="1"/>
</dbReference>
<reference evidence="12 13" key="1">
    <citation type="submission" date="2018-02" db="EMBL/GenBank/DDBJ databases">
        <title>Complete genome of Nitrosopumilus ureaphilus PS0.</title>
        <authorList>
            <person name="Qin W."/>
            <person name="Zheng Y."/>
            <person name="Stahl D.A."/>
        </authorList>
    </citation>
    <scope>NUCLEOTIDE SEQUENCE [LARGE SCALE GENOMIC DNA]</scope>
    <source>
        <strain evidence="12 13">PS0</strain>
    </source>
</reference>
<dbReference type="CDD" id="cd08962">
    <property type="entry name" value="GatD"/>
    <property type="match status" value="1"/>
</dbReference>
<keyword evidence="1 5" id="KW-0436">Ligase</keyword>
<dbReference type="InterPro" id="IPR040918">
    <property type="entry name" value="GatD_N"/>
</dbReference>
<comment type="catalytic activity">
    <reaction evidence="5 8">
        <text>L-glutamyl-tRNA(Gln) + L-glutamine + ATP + H2O = L-glutaminyl-tRNA(Gln) + L-glutamate + ADP + phosphate + H(+)</text>
        <dbReference type="Rhea" id="RHEA:17521"/>
        <dbReference type="Rhea" id="RHEA-COMP:9681"/>
        <dbReference type="Rhea" id="RHEA-COMP:9684"/>
        <dbReference type="ChEBI" id="CHEBI:15377"/>
        <dbReference type="ChEBI" id="CHEBI:15378"/>
        <dbReference type="ChEBI" id="CHEBI:29985"/>
        <dbReference type="ChEBI" id="CHEBI:30616"/>
        <dbReference type="ChEBI" id="CHEBI:43474"/>
        <dbReference type="ChEBI" id="CHEBI:58359"/>
        <dbReference type="ChEBI" id="CHEBI:78520"/>
        <dbReference type="ChEBI" id="CHEBI:78521"/>
        <dbReference type="ChEBI" id="CHEBI:456216"/>
    </reaction>
</comment>
<dbReference type="PROSITE" id="PS00917">
    <property type="entry name" value="ASN_GLN_ASE_2"/>
    <property type="match status" value="1"/>
</dbReference>
<evidence type="ECO:0000259" key="11">
    <source>
        <dbReference type="Pfam" id="PF18195"/>
    </source>
</evidence>
<feature type="active site" evidence="5 6">
    <location>
        <position position="103"/>
    </location>
</feature>
<dbReference type="NCBIfam" id="TIGR02153">
    <property type="entry name" value="gatD_arch"/>
    <property type="match status" value="1"/>
</dbReference>
<dbReference type="SUPFAM" id="SSF53774">
    <property type="entry name" value="Glutaminase/Asparaginase"/>
    <property type="match status" value="1"/>
</dbReference>
<dbReference type="InterPro" id="IPR037222">
    <property type="entry name" value="GatD_N_sf"/>
</dbReference>
<name>A0A7D5M3H0_9ARCH</name>
<dbReference type="InterPro" id="IPR027475">
    <property type="entry name" value="Asparaginase/glutaminase_AS2"/>
</dbReference>
<proteinExistence type="inferred from homology"/>
<evidence type="ECO:0000313" key="12">
    <source>
        <dbReference type="EMBL" id="QLH05733.1"/>
    </source>
</evidence>
<evidence type="ECO:0000256" key="3">
    <source>
        <dbReference type="ARBA" id="ARBA00022840"/>
    </source>
</evidence>
<dbReference type="SUPFAM" id="SSF141300">
    <property type="entry name" value="GatD N-terminal domain-like"/>
    <property type="match status" value="1"/>
</dbReference>
<evidence type="ECO:0000259" key="9">
    <source>
        <dbReference type="Pfam" id="PF00710"/>
    </source>
</evidence>
<dbReference type="GO" id="GO:0050567">
    <property type="term" value="F:glutaminyl-tRNA synthase (glutamine-hydrolyzing) activity"/>
    <property type="evidence" value="ECO:0007669"/>
    <property type="project" value="UniProtKB-UniRule"/>
</dbReference>